<name>A0A8X7SKL2_BRACI</name>
<dbReference type="EMBL" id="JAAMPC010000006">
    <property type="protein sequence ID" value="KAG2306129.1"/>
    <property type="molecule type" value="Genomic_DNA"/>
</dbReference>
<accession>A0A8X7SKL2</accession>
<evidence type="ECO:0000313" key="2">
    <source>
        <dbReference type="Proteomes" id="UP000886595"/>
    </source>
</evidence>
<dbReference type="Proteomes" id="UP000886595">
    <property type="component" value="Unassembled WGS sequence"/>
</dbReference>
<gene>
    <name evidence="1" type="ORF">Bca52824_025877</name>
</gene>
<organism evidence="1 2">
    <name type="scientific">Brassica carinata</name>
    <name type="common">Ethiopian mustard</name>
    <name type="synonym">Abyssinian cabbage</name>
    <dbReference type="NCBI Taxonomy" id="52824"/>
    <lineage>
        <taxon>Eukaryota</taxon>
        <taxon>Viridiplantae</taxon>
        <taxon>Streptophyta</taxon>
        <taxon>Embryophyta</taxon>
        <taxon>Tracheophyta</taxon>
        <taxon>Spermatophyta</taxon>
        <taxon>Magnoliopsida</taxon>
        <taxon>eudicotyledons</taxon>
        <taxon>Gunneridae</taxon>
        <taxon>Pentapetalae</taxon>
        <taxon>rosids</taxon>
        <taxon>malvids</taxon>
        <taxon>Brassicales</taxon>
        <taxon>Brassicaceae</taxon>
        <taxon>Brassiceae</taxon>
        <taxon>Brassica</taxon>
    </lineage>
</organism>
<reference evidence="1 2" key="1">
    <citation type="submission" date="2020-02" db="EMBL/GenBank/DDBJ databases">
        <authorList>
            <person name="Ma Q."/>
            <person name="Huang Y."/>
            <person name="Song X."/>
            <person name="Pei D."/>
        </authorList>
    </citation>
    <scope>NUCLEOTIDE SEQUENCE [LARGE SCALE GENOMIC DNA]</scope>
    <source>
        <strain evidence="1">Sxm20200214</strain>
        <tissue evidence="1">Leaf</tissue>
    </source>
</reference>
<evidence type="ECO:0000313" key="1">
    <source>
        <dbReference type="EMBL" id="KAG2306129.1"/>
    </source>
</evidence>
<keyword evidence="2" id="KW-1185">Reference proteome</keyword>
<protein>
    <submittedName>
        <fullName evidence="1">Uncharacterized protein</fullName>
    </submittedName>
</protein>
<comment type="caution">
    <text evidence="1">The sequence shown here is derived from an EMBL/GenBank/DDBJ whole genome shotgun (WGS) entry which is preliminary data.</text>
</comment>
<sequence>MDVVDDWGRKASAGESIAPFFSNPTDSQLLFSSPSLSPPILHRVPHLTHARFLTVSGGIPPSSSSAIESSFRLPHPNDEAAGVLSYNRLQFLPFPGKASVLVFSLPELTSINSGSWWFPPETSLVMKSGSWVWIKVKSLWPKSDSFLEF</sequence>
<dbReference type="AlphaFoldDB" id="A0A8X7SKL2"/>
<proteinExistence type="predicted"/>